<evidence type="ECO:0000259" key="4">
    <source>
        <dbReference type="Pfam" id="PF02784"/>
    </source>
</evidence>
<dbReference type="PANTHER" id="PTHR43727">
    <property type="entry name" value="DIAMINOPIMELATE DECARBOXYLASE"/>
    <property type="match status" value="1"/>
</dbReference>
<gene>
    <name evidence="5" type="ORF">GCM10010201_04590</name>
</gene>
<comment type="cofactor">
    <cofactor evidence="1">
        <name>pyridoxal 5'-phosphate</name>
        <dbReference type="ChEBI" id="CHEBI:597326"/>
    </cofactor>
</comment>
<name>A0ABN3N0R4_9ACTN</name>
<protein>
    <submittedName>
        <fullName evidence="5">Y4yA family PLP-dependent enzyme</fullName>
    </submittedName>
</protein>
<dbReference type="PANTHER" id="PTHR43727:SF2">
    <property type="entry name" value="GROUP IV DECARBOXYLASE"/>
    <property type="match status" value="1"/>
</dbReference>
<dbReference type="PROSITE" id="PS00878">
    <property type="entry name" value="ODR_DC_2_1"/>
    <property type="match status" value="1"/>
</dbReference>
<reference evidence="5 6" key="1">
    <citation type="journal article" date="2019" name="Int. J. Syst. Evol. Microbiol.">
        <title>The Global Catalogue of Microorganisms (GCM) 10K type strain sequencing project: providing services to taxonomists for standard genome sequencing and annotation.</title>
        <authorList>
            <consortium name="The Broad Institute Genomics Platform"/>
            <consortium name="The Broad Institute Genome Sequencing Center for Infectious Disease"/>
            <person name="Wu L."/>
            <person name="Ma J."/>
        </authorList>
    </citation>
    <scope>NUCLEOTIDE SEQUENCE [LARGE SCALE GENOMIC DNA]</scope>
    <source>
        <strain evidence="5 6">JCM 3367</strain>
    </source>
</reference>
<evidence type="ECO:0000256" key="2">
    <source>
        <dbReference type="ARBA" id="ARBA00022793"/>
    </source>
</evidence>
<accession>A0ABN3N0R4</accession>
<dbReference type="InterPro" id="IPR029066">
    <property type="entry name" value="PLP-binding_barrel"/>
</dbReference>
<keyword evidence="2" id="KW-0210">Decarboxylase</keyword>
<dbReference type="SUPFAM" id="SSF50621">
    <property type="entry name" value="Alanine racemase C-terminal domain-like"/>
    <property type="match status" value="1"/>
</dbReference>
<dbReference type="Gene3D" id="3.20.20.10">
    <property type="entry name" value="Alanine racemase"/>
    <property type="match status" value="1"/>
</dbReference>
<dbReference type="EMBL" id="BAAARY010000001">
    <property type="protein sequence ID" value="GAA2512378.1"/>
    <property type="molecule type" value="Genomic_DNA"/>
</dbReference>
<dbReference type="Pfam" id="PF02784">
    <property type="entry name" value="Orn_Arg_deC_N"/>
    <property type="match status" value="1"/>
</dbReference>
<dbReference type="InterPro" id="IPR022653">
    <property type="entry name" value="De-COase2_pyr-phos_BS"/>
</dbReference>
<dbReference type="InterPro" id="IPR000183">
    <property type="entry name" value="Orn/DAP/Arg_de-COase"/>
</dbReference>
<dbReference type="InterPro" id="IPR009006">
    <property type="entry name" value="Ala_racemase/Decarboxylase_C"/>
</dbReference>
<keyword evidence="2" id="KW-0456">Lyase</keyword>
<dbReference type="Proteomes" id="UP001499978">
    <property type="component" value="Unassembled WGS sequence"/>
</dbReference>
<proteinExistence type="predicted"/>
<evidence type="ECO:0000256" key="1">
    <source>
        <dbReference type="ARBA" id="ARBA00001933"/>
    </source>
</evidence>
<evidence type="ECO:0000313" key="6">
    <source>
        <dbReference type="Proteomes" id="UP001499978"/>
    </source>
</evidence>
<organism evidence="5 6">
    <name type="scientific">Pilimelia columellifera subsp. columellifera</name>
    <dbReference type="NCBI Taxonomy" id="706583"/>
    <lineage>
        <taxon>Bacteria</taxon>
        <taxon>Bacillati</taxon>
        <taxon>Actinomycetota</taxon>
        <taxon>Actinomycetes</taxon>
        <taxon>Micromonosporales</taxon>
        <taxon>Micromonosporaceae</taxon>
        <taxon>Pilimelia</taxon>
    </lineage>
</organism>
<evidence type="ECO:0000313" key="5">
    <source>
        <dbReference type="EMBL" id="GAA2512378.1"/>
    </source>
</evidence>
<feature type="domain" description="Orn/DAP/Arg decarboxylase 2 N-terminal" evidence="4">
    <location>
        <begin position="46"/>
        <end position="268"/>
    </location>
</feature>
<evidence type="ECO:0000256" key="3">
    <source>
        <dbReference type="ARBA" id="ARBA00022898"/>
    </source>
</evidence>
<dbReference type="InterPro" id="IPR022644">
    <property type="entry name" value="De-COase2_N"/>
</dbReference>
<comment type="caution">
    <text evidence="5">The sequence shown here is derived from an EMBL/GenBank/DDBJ whole genome shotgun (WGS) entry which is preliminary data.</text>
</comment>
<keyword evidence="3" id="KW-0663">Pyridoxal phosphate</keyword>
<dbReference type="Gene3D" id="2.40.37.10">
    <property type="entry name" value="Lyase, Ornithine Decarboxylase, Chain A, domain 1"/>
    <property type="match status" value="1"/>
</dbReference>
<dbReference type="PRINTS" id="PR01179">
    <property type="entry name" value="ODADCRBXLASE"/>
</dbReference>
<sequence>MDSPLYLQPRVQDDLVDLLARPELTHDLLDALGSPLNVVLPDRIAHNVQTFRDVYRKHHLRGEVFYAHKANRSSAFIRRLAATTGRIDIASLGELQHALGAGFTPQQIMATGPKTRELLWLAARSGITVNIDSWGELDDLVELVRGHRLQPVPTLVRLSAFTSAGSTVLSRPSRFGLPAADADRVLRAIADASDAVEFVGVAYHLDTIGLAEKATAMEACLAVLAGAHRYGLHPRVIDIGGGFGVDYLADGAQWEAWTSELAQAVLGRRAELTWGGHGYGWRAEAGKLRGGLGLYPAYRPLSGPRYLDELLATSAAGMGGRTLATLLQEHLYDLWVEPGRALLDQAGAMLARVLEVRATGNGVHLVRLDCNASDVSLEEHGVMMDPLLVPARPDADLQQGPGHPVYLLGNLCLEADLITRRLVYLPTLPQVGDALAFVNTAGYFMDFSANHALHQPVARTVAAWHDGSRWRWRLDQQYWPLDIAEAAMPPSTDVRVTAPEVAA</sequence>
<dbReference type="SUPFAM" id="SSF51419">
    <property type="entry name" value="PLP-binding barrel"/>
    <property type="match status" value="1"/>
</dbReference>
<keyword evidence="6" id="KW-1185">Reference proteome</keyword>